<dbReference type="GO" id="GO:0016020">
    <property type="term" value="C:membrane"/>
    <property type="evidence" value="ECO:0007669"/>
    <property type="project" value="UniProtKB-SubCell"/>
</dbReference>
<evidence type="ECO:0000256" key="2">
    <source>
        <dbReference type="ARBA" id="ARBA00022692"/>
    </source>
</evidence>
<name>A0A7E4ZTC0_PANRE</name>
<feature type="transmembrane region" description="Helical" evidence="5">
    <location>
        <begin position="253"/>
        <end position="272"/>
    </location>
</feature>
<feature type="transmembrane region" description="Helical" evidence="5">
    <location>
        <begin position="317"/>
        <end position="338"/>
    </location>
</feature>
<dbReference type="FunFam" id="1.20.1250.20:FF:000532">
    <property type="entry name" value="SLC (SoLute Carrier) homolog"/>
    <property type="match status" value="1"/>
</dbReference>
<feature type="transmembrane region" description="Helical" evidence="5">
    <location>
        <begin position="455"/>
        <end position="473"/>
    </location>
</feature>
<dbReference type="Pfam" id="PF07690">
    <property type="entry name" value="MFS_1"/>
    <property type="match status" value="1"/>
</dbReference>
<evidence type="ECO:0000256" key="5">
    <source>
        <dbReference type="SAM" id="Phobius"/>
    </source>
</evidence>
<dbReference type="PROSITE" id="PS50850">
    <property type="entry name" value="MFS"/>
    <property type="match status" value="1"/>
</dbReference>
<feature type="transmembrane region" description="Helical" evidence="5">
    <location>
        <begin position="228"/>
        <end position="247"/>
    </location>
</feature>
<evidence type="ECO:0000259" key="6">
    <source>
        <dbReference type="PROSITE" id="PS50850"/>
    </source>
</evidence>
<feature type="transmembrane region" description="Helical" evidence="5">
    <location>
        <begin position="392"/>
        <end position="411"/>
    </location>
</feature>
<feature type="transmembrane region" description="Helical" evidence="5">
    <location>
        <begin position="350"/>
        <end position="371"/>
    </location>
</feature>
<dbReference type="WBParaSite" id="Pan_g16018.t1">
    <property type="protein sequence ID" value="Pan_g16018.t1"/>
    <property type="gene ID" value="Pan_g16018"/>
</dbReference>
<feature type="transmembrane region" description="Helical" evidence="5">
    <location>
        <begin position="156"/>
        <end position="176"/>
    </location>
</feature>
<accession>A0A7E4ZTC0</accession>
<evidence type="ECO:0000313" key="8">
    <source>
        <dbReference type="WBParaSite" id="Pan_g16018.t1"/>
    </source>
</evidence>
<dbReference type="Gene3D" id="1.20.1250.20">
    <property type="entry name" value="MFS general substrate transporter like domains"/>
    <property type="match status" value="2"/>
</dbReference>
<dbReference type="SUPFAM" id="SSF103473">
    <property type="entry name" value="MFS general substrate transporter"/>
    <property type="match status" value="1"/>
</dbReference>
<dbReference type="InterPro" id="IPR020846">
    <property type="entry name" value="MFS_dom"/>
</dbReference>
<feature type="domain" description="Major facilitator superfamily (MFS) profile" evidence="6">
    <location>
        <begin position="26"/>
        <end position="509"/>
    </location>
</feature>
<feature type="transmembrane region" description="Helical" evidence="5">
    <location>
        <begin position="417"/>
        <end position="434"/>
    </location>
</feature>
<dbReference type="PANTHER" id="PTHR11662:SF72">
    <property type="entry name" value="MAJOR FACILITATOR SUPERFAMILY (MFS) PROFILE DOMAIN-CONTAINING PROTEIN"/>
    <property type="match status" value="1"/>
</dbReference>
<evidence type="ECO:0000313" key="7">
    <source>
        <dbReference type="Proteomes" id="UP000492821"/>
    </source>
</evidence>
<reference evidence="7" key="1">
    <citation type="journal article" date="2013" name="Genetics">
        <title>The draft genome and transcriptome of Panagrellus redivivus are shaped by the harsh demands of a free-living lifestyle.</title>
        <authorList>
            <person name="Srinivasan J."/>
            <person name="Dillman A.R."/>
            <person name="Macchietto M.G."/>
            <person name="Heikkinen L."/>
            <person name="Lakso M."/>
            <person name="Fracchia K.M."/>
            <person name="Antoshechkin I."/>
            <person name="Mortazavi A."/>
            <person name="Wong G."/>
            <person name="Sternberg P.W."/>
        </authorList>
    </citation>
    <scope>NUCLEOTIDE SEQUENCE [LARGE SCALE GENOMIC DNA]</scope>
    <source>
        <strain evidence="7">MT8872</strain>
    </source>
</reference>
<evidence type="ECO:0000256" key="1">
    <source>
        <dbReference type="ARBA" id="ARBA00004141"/>
    </source>
</evidence>
<organism evidence="7 8">
    <name type="scientific">Panagrellus redivivus</name>
    <name type="common">Microworm</name>
    <dbReference type="NCBI Taxonomy" id="6233"/>
    <lineage>
        <taxon>Eukaryota</taxon>
        <taxon>Metazoa</taxon>
        <taxon>Ecdysozoa</taxon>
        <taxon>Nematoda</taxon>
        <taxon>Chromadorea</taxon>
        <taxon>Rhabditida</taxon>
        <taxon>Tylenchina</taxon>
        <taxon>Panagrolaimomorpha</taxon>
        <taxon>Panagrolaimoidea</taxon>
        <taxon>Panagrolaimidae</taxon>
        <taxon>Panagrellus</taxon>
    </lineage>
</organism>
<dbReference type="Proteomes" id="UP000492821">
    <property type="component" value="Unassembled WGS sequence"/>
</dbReference>
<comment type="subcellular location">
    <subcellularLocation>
        <location evidence="1">Membrane</location>
        <topology evidence="1">Multi-pass membrane protein</topology>
    </subcellularLocation>
</comment>
<keyword evidence="2 5" id="KW-0812">Transmembrane</keyword>
<sequence length="552" mass="60802">MNSDPEASSNVATCRLWTWRSYRFRVAVALALALTIEGLMRSNINMAMVCMVNRTAVDAIARQSSPAVTALPITLANETFLHQIMDNGTLHKCDYDDEIVFRSRWAMKKAALNRHRGGELIITKPHQALIFTSFYLGGLFIVIPGSYLVDRFGSKNVVLIGAVINVIGTFITPIVASTLHAYALVFLRFIMGCGQGILVPCMNVLIAHWFPPTERSTAIAVSTTGNQLSVIAAMFLTAELCQFNFLGGWPLAFHSYGIIGVAFCIFWAMSVYNSPSKAKKISDCEIQHIQQSIHSISVRKLSPKDVPWTKILTSPTLWSIALNSFSQNFMTVGTITYIPSYYQTVLRMDLSSNGVMSAMPFVIQLLTKILFAGGADYLRRNNIMTHTRVTKLFNMIAALGSGLCYFLLTFCDCKDETWAIILVISAVGLSSGFIPGYNTSMVCVAPRYTSSVASFCRLFGQIAAVASPYMIGWIVQKGTRDEWNIAFYVIAIVLLSCGLAFQLFGSASVQDWAKTPTPASDMSKNSMNTTLIAPTETDEVKTITCDLNNDMK</sequence>
<dbReference type="InterPro" id="IPR036259">
    <property type="entry name" value="MFS_trans_sf"/>
</dbReference>
<feature type="transmembrane region" description="Helical" evidence="5">
    <location>
        <begin position="485"/>
        <end position="504"/>
    </location>
</feature>
<dbReference type="GO" id="GO:0006820">
    <property type="term" value="P:monoatomic anion transport"/>
    <property type="evidence" value="ECO:0007669"/>
    <property type="project" value="TreeGrafter"/>
</dbReference>
<proteinExistence type="predicted"/>
<dbReference type="InterPro" id="IPR050382">
    <property type="entry name" value="MFS_Na/Anion_cotransporter"/>
</dbReference>
<evidence type="ECO:0000256" key="4">
    <source>
        <dbReference type="ARBA" id="ARBA00023136"/>
    </source>
</evidence>
<protein>
    <submittedName>
        <fullName evidence="8">MFS domain-containing protein</fullName>
    </submittedName>
</protein>
<keyword evidence="7" id="KW-1185">Reference proteome</keyword>
<dbReference type="GO" id="GO:0022857">
    <property type="term" value="F:transmembrane transporter activity"/>
    <property type="evidence" value="ECO:0007669"/>
    <property type="project" value="InterPro"/>
</dbReference>
<reference evidence="8" key="2">
    <citation type="submission" date="2020-10" db="UniProtKB">
        <authorList>
            <consortium name="WormBaseParasite"/>
        </authorList>
    </citation>
    <scope>IDENTIFICATION</scope>
</reference>
<evidence type="ECO:0000256" key="3">
    <source>
        <dbReference type="ARBA" id="ARBA00022989"/>
    </source>
</evidence>
<feature type="transmembrane region" description="Helical" evidence="5">
    <location>
        <begin position="182"/>
        <end position="207"/>
    </location>
</feature>
<dbReference type="PANTHER" id="PTHR11662">
    <property type="entry name" value="SOLUTE CARRIER FAMILY 17"/>
    <property type="match status" value="1"/>
</dbReference>
<feature type="transmembrane region" description="Helical" evidence="5">
    <location>
        <begin position="128"/>
        <end position="149"/>
    </location>
</feature>
<dbReference type="InterPro" id="IPR011701">
    <property type="entry name" value="MFS"/>
</dbReference>
<keyword evidence="4 5" id="KW-0472">Membrane</keyword>
<keyword evidence="3 5" id="KW-1133">Transmembrane helix</keyword>
<dbReference type="AlphaFoldDB" id="A0A7E4ZTC0"/>